<dbReference type="OrthoDB" id="3945418at2759"/>
<reference evidence="8 9" key="1">
    <citation type="journal article" date="2016" name="Mol. Biol. Evol.">
        <title>Comparative Genomics of Early-Diverging Mushroom-Forming Fungi Provides Insights into the Origins of Lignocellulose Decay Capabilities.</title>
        <authorList>
            <person name="Nagy L.G."/>
            <person name="Riley R."/>
            <person name="Tritt A."/>
            <person name="Adam C."/>
            <person name="Daum C."/>
            <person name="Floudas D."/>
            <person name="Sun H."/>
            <person name="Yadav J.S."/>
            <person name="Pangilinan J."/>
            <person name="Larsson K.H."/>
            <person name="Matsuura K."/>
            <person name="Barry K."/>
            <person name="Labutti K."/>
            <person name="Kuo R."/>
            <person name="Ohm R.A."/>
            <person name="Bhattacharya S.S."/>
            <person name="Shirouzu T."/>
            <person name="Yoshinaga Y."/>
            <person name="Martin F.M."/>
            <person name="Grigoriev I.V."/>
            <person name="Hibbett D.S."/>
        </authorList>
    </citation>
    <scope>NUCLEOTIDE SEQUENCE [LARGE SCALE GENOMIC DNA]</scope>
    <source>
        <strain evidence="8 9">HHB12029</strain>
    </source>
</reference>
<dbReference type="InterPro" id="IPR036396">
    <property type="entry name" value="Cyt_P450_sf"/>
</dbReference>
<dbReference type="Pfam" id="PF00067">
    <property type="entry name" value="p450"/>
    <property type="match status" value="1"/>
</dbReference>
<evidence type="ECO:0000256" key="6">
    <source>
        <dbReference type="PIRSR" id="PIRSR602403-1"/>
    </source>
</evidence>
<dbReference type="Proteomes" id="UP000077266">
    <property type="component" value="Unassembled WGS sequence"/>
</dbReference>
<dbReference type="PANTHER" id="PTHR24305:SF164">
    <property type="entry name" value="P450, PUTATIVE (EUROFUNG)-RELATED"/>
    <property type="match status" value="1"/>
</dbReference>
<dbReference type="GO" id="GO:0005506">
    <property type="term" value="F:iron ion binding"/>
    <property type="evidence" value="ECO:0007669"/>
    <property type="project" value="InterPro"/>
</dbReference>
<sequence>MQSVLSYYSRSMNSPALDIPLPYGLFAFACALGLAATIRLLLSPLRGIPGPWYANMSDAHLSYYALRFDKSRALHKLFLSYGRVVRIAPRIVMFSSASALRAIGSHPKHSMYAVFNMRGVSHTFTFLDSKSHAGRRRVVLGHWLPMNLTSHEADITHSVSQLTSYLRGSDGQTPLDALVFLRHFMVDVIFSYVLEVRVGALEALFENVTHELSDAVTDFPKEHFLRSVVPTPLWNLLKLIPHERWRRFCRAEDIMLQVAEERMRELQTTSNVDTSSLMGRMMSYASEHKGDPLSVQDIATECAVQLIAGAETTSTTASFGLWELSKRPDIVRRIREELTDHNIELNSMSGKDLHRLPYLDAFLKEVLRLYAPVPTLLMRTVPKGQHHVMIGDVEIPAGVTVGVQAWTMHRDPDAFINPEEFVPERWLAESDAQNNNFMPFGIPGVRSCIGKHLGLLSLKTIIAAVVLNFDIAPGTDTTERTMRVKDAFVALPAGQKAEFYFRPLVTEF</sequence>
<keyword evidence="7" id="KW-0812">Transmembrane</keyword>
<protein>
    <submittedName>
        <fullName evidence="8">Cytochrome P450</fullName>
    </submittedName>
</protein>
<organism evidence="8 9">
    <name type="scientific">Exidia glandulosa HHB12029</name>
    <dbReference type="NCBI Taxonomy" id="1314781"/>
    <lineage>
        <taxon>Eukaryota</taxon>
        <taxon>Fungi</taxon>
        <taxon>Dikarya</taxon>
        <taxon>Basidiomycota</taxon>
        <taxon>Agaricomycotina</taxon>
        <taxon>Agaricomycetes</taxon>
        <taxon>Auriculariales</taxon>
        <taxon>Exidiaceae</taxon>
        <taxon>Exidia</taxon>
    </lineage>
</organism>
<gene>
    <name evidence="8" type="ORF">EXIGLDRAFT_680430</name>
</gene>
<dbReference type="PANTHER" id="PTHR24305">
    <property type="entry name" value="CYTOCHROME P450"/>
    <property type="match status" value="1"/>
</dbReference>
<dbReference type="InterPro" id="IPR050121">
    <property type="entry name" value="Cytochrome_P450_monoxygenase"/>
</dbReference>
<keyword evidence="6" id="KW-0349">Heme</keyword>
<dbReference type="InterPro" id="IPR002403">
    <property type="entry name" value="Cyt_P450_E_grp-IV"/>
</dbReference>
<keyword evidence="7" id="KW-0472">Membrane</keyword>
<comment type="similarity">
    <text evidence="3">Belongs to the cytochrome P450 family.</text>
</comment>
<evidence type="ECO:0000313" key="8">
    <source>
        <dbReference type="EMBL" id="KZV86985.1"/>
    </source>
</evidence>
<evidence type="ECO:0000256" key="4">
    <source>
        <dbReference type="ARBA" id="ARBA00022723"/>
    </source>
</evidence>
<accession>A0A165EI35</accession>
<dbReference type="AlphaFoldDB" id="A0A165EI35"/>
<keyword evidence="5 6" id="KW-0408">Iron</keyword>
<feature type="binding site" description="axial binding residue" evidence="6">
    <location>
        <position position="448"/>
    </location>
    <ligand>
        <name>heme</name>
        <dbReference type="ChEBI" id="CHEBI:30413"/>
    </ligand>
    <ligandPart>
        <name>Fe</name>
        <dbReference type="ChEBI" id="CHEBI:18248"/>
    </ligandPart>
</feature>
<dbReference type="STRING" id="1314781.A0A165EI35"/>
<evidence type="ECO:0000256" key="2">
    <source>
        <dbReference type="ARBA" id="ARBA00005179"/>
    </source>
</evidence>
<evidence type="ECO:0000256" key="1">
    <source>
        <dbReference type="ARBA" id="ARBA00001971"/>
    </source>
</evidence>
<keyword evidence="4 6" id="KW-0479">Metal-binding</keyword>
<evidence type="ECO:0000313" key="9">
    <source>
        <dbReference type="Proteomes" id="UP000077266"/>
    </source>
</evidence>
<dbReference type="InterPro" id="IPR001128">
    <property type="entry name" value="Cyt_P450"/>
</dbReference>
<keyword evidence="9" id="KW-1185">Reference proteome</keyword>
<dbReference type="InParanoid" id="A0A165EI35"/>
<feature type="transmembrane region" description="Helical" evidence="7">
    <location>
        <begin position="20"/>
        <end position="42"/>
    </location>
</feature>
<evidence type="ECO:0000256" key="3">
    <source>
        <dbReference type="ARBA" id="ARBA00010617"/>
    </source>
</evidence>
<dbReference type="PRINTS" id="PR00465">
    <property type="entry name" value="EP450IV"/>
</dbReference>
<evidence type="ECO:0000256" key="5">
    <source>
        <dbReference type="ARBA" id="ARBA00023004"/>
    </source>
</evidence>
<evidence type="ECO:0000256" key="7">
    <source>
        <dbReference type="SAM" id="Phobius"/>
    </source>
</evidence>
<comment type="cofactor">
    <cofactor evidence="1 6">
        <name>heme</name>
        <dbReference type="ChEBI" id="CHEBI:30413"/>
    </cofactor>
</comment>
<keyword evidence="7" id="KW-1133">Transmembrane helix</keyword>
<dbReference type="SUPFAM" id="SSF48264">
    <property type="entry name" value="Cytochrome P450"/>
    <property type="match status" value="1"/>
</dbReference>
<dbReference type="GO" id="GO:0016705">
    <property type="term" value="F:oxidoreductase activity, acting on paired donors, with incorporation or reduction of molecular oxygen"/>
    <property type="evidence" value="ECO:0007669"/>
    <property type="project" value="InterPro"/>
</dbReference>
<dbReference type="PRINTS" id="PR00385">
    <property type="entry name" value="P450"/>
</dbReference>
<dbReference type="EMBL" id="KV426139">
    <property type="protein sequence ID" value="KZV86985.1"/>
    <property type="molecule type" value="Genomic_DNA"/>
</dbReference>
<comment type="pathway">
    <text evidence="2">Secondary metabolite biosynthesis.</text>
</comment>
<dbReference type="GO" id="GO:0004497">
    <property type="term" value="F:monooxygenase activity"/>
    <property type="evidence" value="ECO:0007669"/>
    <property type="project" value="InterPro"/>
</dbReference>
<dbReference type="GO" id="GO:0020037">
    <property type="term" value="F:heme binding"/>
    <property type="evidence" value="ECO:0007669"/>
    <property type="project" value="InterPro"/>
</dbReference>
<name>A0A165EI35_EXIGL</name>
<dbReference type="Gene3D" id="1.10.630.10">
    <property type="entry name" value="Cytochrome P450"/>
    <property type="match status" value="1"/>
</dbReference>
<proteinExistence type="inferred from homology"/>